<keyword evidence="2" id="KW-0732">Signal</keyword>
<sequence>MTYKRYLAVLFLASLAGCQHPDNDQAAAPSTGAGTAPKSSSGLTVSPDHLAACEPGAVTSITWDASAAGVATEAVEVWVGSTLEGAKLFAAGGAIGEARTGPWTHPGLHFFLKNKSDGKVLADATVGGPSCP</sequence>
<gene>
    <name evidence="3" type="ORF">EZM97_01475</name>
</gene>
<dbReference type="PROSITE" id="PS51257">
    <property type="entry name" value="PROKAR_LIPOPROTEIN"/>
    <property type="match status" value="1"/>
</dbReference>
<feature type="chain" id="PRO_5020384115" description="Lipoprotein" evidence="2">
    <location>
        <begin position="22"/>
        <end position="132"/>
    </location>
</feature>
<proteinExistence type="predicted"/>
<evidence type="ECO:0000313" key="4">
    <source>
        <dbReference type="Proteomes" id="UP000291822"/>
    </source>
</evidence>
<dbReference type="EMBL" id="SJTG01000001">
    <property type="protein sequence ID" value="TCI12062.1"/>
    <property type="molecule type" value="Genomic_DNA"/>
</dbReference>
<name>A0A4R0YS75_9GAMM</name>
<dbReference type="RefSeq" id="WP_131151158.1">
    <property type="nucleotide sequence ID" value="NZ_SJTG01000001.1"/>
</dbReference>
<evidence type="ECO:0000256" key="1">
    <source>
        <dbReference type="SAM" id="MobiDB-lite"/>
    </source>
</evidence>
<comment type="caution">
    <text evidence="3">The sequence shown here is derived from an EMBL/GenBank/DDBJ whole genome shotgun (WGS) entry which is preliminary data.</text>
</comment>
<dbReference type="Proteomes" id="UP000291822">
    <property type="component" value="Unassembled WGS sequence"/>
</dbReference>
<feature type="region of interest" description="Disordered" evidence="1">
    <location>
        <begin position="24"/>
        <end position="47"/>
    </location>
</feature>
<accession>A0A4R0YS75</accession>
<evidence type="ECO:0008006" key="5">
    <source>
        <dbReference type="Google" id="ProtNLM"/>
    </source>
</evidence>
<reference evidence="3 4" key="1">
    <citation type="submission" date="2019-02" db="EMBL/GenBank/DDBJ databases">
        <title>Dyella amyloliquefaciens sp. nov., isolated from forest soil.</title>
        <authorList>
            <person name="Gao Z.-H."/>
            <person name="Qiu L.-H."/>
        </authorList>
    </citation>
    <scope>NUCLEOTIDE SEQUENCE [LARGE SCALE GENOMIC DNA]</scope>
    <source>
        <strain evidence="3 4">KACC 12747</strain>
    </source>
</reference>
<keyword evidence="4" id="KW-1185">Reference proteome</keyword>
<dbReference type="AlphaFoldDB" id="A0A4R0YS75"/>
<organism evidence="3 4">
    <name type="scientific">Dyella soli</name>
    <dbReference type="NCBI Taxonomy" id="522319"/>
    <lineage>
        <taxon>Bacteria</taxon>
        <taxon>Pseudomonadati</taxon>
        <taxon>Pseudomonadota</taxon>
        <taxon>Gammaproteobacteria</taxon>
        <taxon>Lysobacterales</taxon>
        <taxon>Rhodanobacteraceae</taxon>
        <taxon>Dyella</taxon>
    </lineage>
</organism>
<evidence type="ECO:0000256" key="2">
    <source>
        <dbReference type="SAM" id="SignalP"/>
    </source>
</evidence>
<feature type="signal peptide" evidence="2">
    <location>
        <begin position="1"/>
        <end position="21"/>
    </location>
</feature>
<feature type="compositionally biased region" description="Low complexity" evidence="1">
    <location>
        <begin position="26"/>
        <end position="37"/>
    </location>
</feature>
<protein>
    <recommendedName>
        <fullName evidence="5">Lipoprotein</fullName>
    </recommendedName>
</protein>
<evidence type="ECO:0000313" key="3">
    <source>
        <dbReference type="EMBL" id="TCI12062.1"/>
    </source>
</evidence>